<feature type="compositionally biased region" description="Low complexity" evidence="4">
    <location>
        <begin position="282"/>
        <end position="301"/>
    </location>
</feature>
<accession>A0A1X7EYU4</accession>
<dbReference type="PANTHER" id="PTHR45586:SF1">
    <property type="entry name" value="LIPOPOLYSACCHARIDE ASSEMBLY PROTEIN B"/>
    <property type="match status" value="1"/>
</dbReference>
<dbReference type="OrthoDB" id="8596013at2"/>
<evidence type="ECO:0000313" key="6">
    <source>
        <dbReference type="Proteomes" id="UP000192911"/>
    </source>
</evidence>
<reference evidence="6" key="1">
    <citation type="submission" date="2017-04" db="EMBL/GenBank/DDBJ databases">
        <authorList>
            <person name="Varghese N."/>
            <person name="Submissions S."/>
        </authorList>
    </citation>
    <scope>NUCLEOTIDE SEQUENCE [LARGE SCALE GENOMIC DNA]</scope>
    <source>
        <strain evidence="6">Ballard 720</strain>
    </source>
</reference>
<dbReference type="InterPro" id="IPR011990">
    <property type="entry name" value="TPR-like_helical_dom_sf"/>
</dbReference>
<proteinExistence type="predicted"/>
<gene>
    <name evidence="5" type="ORF">SAMN06295900_106423</name>
</gene>
<evidence type="ECO:0000256" key="3">
    <source>
        <dbReference type="PROSITE-ProRule" id="PRU00339"/>
    </source>
</evidence>
<dbReference type="AlphaFoldDB" id="A0A1X7EYU4"/>
<evidence type="ECO:0000256" key="2">
    <source>
        <dbReference type="ARBA" id="ARBA00022803"/>
    </source>
</evidence>
<feature type="repeat" description="TPR" evidence="3">
    <location>
        <begin position="58"/>
        <end position="91"/>
    </location>
</feature>
<keyword evidence="1" id="KW-0677">Repeat</keyword>
<evidence type="ECO:0000313" key="5">
    <source>
        <dbReference type="EMBL" id="SMF42133.1"/>
    </source>
</evidence>
<dbReference type="SUPFAM" id="SSF48452">
    <property type="entry name" value="TPR-like"/>
    <property type="match status" value="1"/>
</dbReference>
<dbReference type="EMBL" id="FXAH01000006">
    <property type="protein sequence ID" value="SMF42133.1"/>
    <property type="molecule type" value="Genomic_DNA"/>
</dbReference>
<dbReference type="PANTHER" id="PTHR45586">
    <property type="entry name" value="TPR REPEAT-CONTAINING PROTEIN PA4667"/>
    <property type="match status" value="1"/>
</dbReference>
<sequence length="301" mass="31039">MKPPRVAPAALIAISAARMRALALACLVPLGAALLATGCASGAKLETRPVLSQRGAENTTDLRIAETALESGDMQLAISLFERALKADPRSLVAQLGLADAMYETGDLARAGVLYRRVAGASPGDARAQLGLARVALRERHLDDAVTRYRVLVSAQPDNVAAAEGLGTALDLQGRHAAAQAVYRAALERHPEAHGLKADLGLSLILARAPREGANVLLDIASLPDAPAQARQNLALAYGLLGNSEAAKRILVADLPAASAEDNLQFYRNVRERLAATGGDGAARIAPVPAPGGVPSSGGAE</sequence>
<keyword evidence="2 3" id="KW-0802">TPR repeat</keyword>
<dbReference type="STRING" id="28094.SAMN06295900_106423"/>
<feature type="region of interest" description="Disordered" evidence="4">
    <location>
        <begin position="281"/>
        <end position="301"/>
    </location>
</feature>
<name>A0A1X7EYU4_TRICW</name>
<evidence type="ECO:0000256" key="4">
    <source>
        <dbReference type="SAM" id="MobiDB-lite"/>
    </source>
</evidence>
<dbReference type="Gene3D" id="1.25.40.10">
    <property type="entry name" value="Tetratricopeptide repeat domain"/>
    <property type="match status" value="1"/>
</dbReference>
<dbReference type="InterPro" id="IPR051012">
    <property type="entry name" value="CellSynth/LPSAsmb/PSIAsmb"/>
</dbReference>
<dbReference type="Pfam" id="PF13432">
    <property type="entry name" value="TPR_16"/>
    <property type="match status" value="2"/>
</dbReference>
<organism evidence="5 6">
    <name type="scientific">Trinickia caryophylli</name>
    <name type="common">Paraburkholderia caryophylli</name>
    <dbReference type="NCBI Taxonomy" id="28094"/>
    <lineage>
        <taxon>Bacteria</taxon>
        <taxon>Pseudomonadati</taxon>
        <taxon>Pseudomonadota</taxon>
        <taxon>Betaproteobacteria</taxon>
        <taxon>Burkholderiales</taxon>
        <taxon>Burkholderiaceae</taxon>
        <taxon>Trinickia</taxon>
    </lineage>
</organism>
<protein>
    <submittedName>
        <fullName evidence="5">Flp pilus assembly protein TadD, contains TPR repeats</fullName>
    </submittedName>
</protein>
<dbReference type="PROSITE" id="PS50005">
    <property type="entry name" value="TPR"/>
    <property type="match status" value="1"/>
</dbReference>
<keyword evidence="6" id="KW-1185">Reference proteome</keyword>
<dbReference type="SMART" id="SM00028">
    <property type="entry name" value="TPR"/>
    <property type="match status" value="4"/>
</dbReference>
<dbReference type="InterPro" id="IPR019734">
    <property type="entry name" value="TPR_rpt"/>
</dbReference>
<dbReference type="Proteomes" id="UP000192911">
    <property type="component" value="Unassembled WGS sequence"/>
</dbReference>
<evidence type="ECO:0000256" key="1">
    <source>
        <dbReference type="ARBA" id="ARBA00022737"/>
    </source>
</evidence>